<dbReference type="PIRSF" id="PIRSF001434">
    <property type="entry name" value="CGS"/>
    <property type="match status" value="1"/>
</dbReference>
<gene>
    <name evidence="5" type="ORF">SAMN07250955_11323</name>
</gene>
<dbReference type="FunFam" id="3.40.640.10:FF:000046">
    <property type="entry name" value="Cystathionine gamma-lyase"/>
    <property type="match status" value="1"/>
</dbReference>
<dbReference type="InterPro" id="IPR000277">
    <property type="entry name" value="Cys/Met-Metab_PyrdxlP-dep_enz"/>
</dbReference>
<dbReference type="Proteomes" id="UP000197065">
    <property type="component" value="Unassembled WGS sequence"/>
</dbReference>
<protein>
    <submittedName>
        <fullName evidence="5">Cystathionine gamma-synthase/methionine-gamma-lyase</fullName>
    </submittedName>
</protein>
<comment type="cofactor">
    <cofactor evidence="1 4">
        <name>pyridoxal 5'-phosphate</name>
        <dbReference type="ChEBI" id="CHEBI:597326"/>
    </cofactor>
</comment>
<dbReference type="AlphaFoldDB" id="A0A212RRU2"/>
<dbReference type="InterPro" id="IPR015421">
    <property type="entry name" value="PyrdxlP-dep_Trfase_major"/>
</dbReference>
<dbReference type="Pfam" id="PF01053">
    <property type="entry name" value="Cys_Met_Meta_PP"/>
    <property type="match status" value="1"/>
</dbReference>
<accession>A0A212RRU2</accession>
<evidence type="ECO:0000256" key="2">
    <source>
        <dbReference type="ARBA" id="ARBA00022898"/>
    </source>
</evidence>
<keyword evidence="6" id="KW-1185">Reference proteome</keyword>
<dbReference type="PANTHER" id="PTHR11808:SF86">
    <property type="entry name" value="METHIONINE GAMMA-LYASE"/>
    <property type="match status" value="1"/>
</dbReference>
<organism evidence="5 6">
    <name type="scientific">Arboricoccus pini</name>
    <dbReference type="NCBI Taxonomy" id="1963835"/>
    <lineage>
        <taxon>Bacteria</taxon>
        <taxon>Pseudomonadati</taxon>
        <taxon>Pseudomonadota</taxon>
        <taxon>Alphaproteobacteria</taxon>
        <taxon>Geminicoccales</taxon>
        <taxon>Geminicoccaceae</taxon>
        <taxon>Arboricoccus</taxon>
    </lineage>
</organism>
<dbReference type="GO" id="GO:0019346">
    <property type="term" value="P:transsulfuration"/>
    <property type="evidence" value="ECO:0007669"/>
    <property type="project" value="InterPro"/>
</dbReference>
<dbReference type="EMBL" id="FYEH01000013">
    <property type="protein sequence ID" value="SNB75335.1"/>
    <property type="molecule type" value="Genomic_DNA"/>
</dbReference>
<feature type="modified residue" description="N6-(pyridoxal phosphate)lysine" evidence="3">
    <location>
        <position position="236"/>
    </location>
</feature>
<evidence type="ECO:0000256" key="1">
    <source>
        <dbReference type="ARBA" id="ARBA00001933"/>
    </source>
</evidence>
<dbReference type="InterPro" id="IPR015422">
    <property type="entry name" value="PyrdxlP-dep_Trfase_small"/>
</dbReference>
<evidence type="ECO:0000313" key="5">
    <source>
        <dbReference type="EMBL" id="SNB75335.1"/>
    </source>
</evidence>
<evidence type="ECO:0000256" key="4">
    <source>
        <dbReference type="RuleBase" id="RU362118"/>
    </source>
</evidence>
<dbReference type="Gene3D" id="3.90.1150.10">
    <property type="entry name" value="Aspartate Aminotransferase, domain 1"/>
    <property type="match status" value="1"/>
</dbReference>
<dbReference type="GO" id="GO:0016846">
    <property type="term" value="F:carbon-sulfur lyase activity"/>
    <property type="evidence" value="ECO:0007669"/>
    <property type="project" value="TreeGrafter"/>
</dbReference>
<dbReference type="OrthoDB" id="7316598at2"/>
<reference evidence="5 6" key="1">
    <citation type="submission" date="2017-06" db="EMBL/GenBank/DDBJ databases">
        <authorList>
            <person name="Kim H.J."/>
            <person name="Triplett B.A."/>
        </authorList>
    </citation>
    <scope>NUCLEOTIDE SEQUENCE [LARGE SCALE GENOMIC DNA]</scope>
    <source>
        <strain evidence="5 6">B29T1</strain>
    </source>
</reference>
<evidence type="ECO:0000256" key="3">
    <source>
        <dbReference type="PIRSR" id="PIRSR001434-2"/>
    </source>
</evidence>
<keyword evidence="5" id="KW-0456">Lyase</keyword>
<dbReference type="Gene3D" id="3.40.640.10">
    <property type="entry name" value="Type I PLP-dependent aspartate aminotransferase-like (Major domain)"/>
    <property type="match status" value="1"/>
</dbReference>
<evidence type="ECO:0000313" key="6">
    <source>
        <dbReference type="Proteomes" id="UP000197065"/>
    </source>
</evidence>
<comment type="similarity">
    <text evidence="4">Belongs to the trans-sulfuration enzymes family.</text>
</comment>
<dbReference type="GO" id="GO:0030170">
    <property type="term" value="F:pyridoxal phosphate binding"/>
    <property type="evidence" value="ECO:0007669"/>
    <property type="project" value="InterPro"/>
</dbReference>
<name>A0A212RRU2_9PROT</name>
<keyword evidence="2 3" id="KW-0663">Pyridoxal phosphate</keyword>
<dbReference type="PANTHER" id="PTHR11808">
    <property type="entry name" value="TRANS-SULFURATION ENZYME FAMILY MEMBER"/>
    <property type="match status" value="1"/>
</dbReference>
<dbReference type="CDD" id="cd00614">
    <property type="entry name" value="CGS_like"/>
    <property type="match status" value="1"/>
</dbReference>
<dbReference type="GO" id="GO:0005737">
    <property type="term" value="C:cytoplasm"/>
    <property type="evidence" value="ECO:0007669"/>
    <property type="project" value="TreeGrafter"/>
</dbReference>
<sequence>MSGQRHDRPLRRETLAISQGYDPAYGHGAAKPPIYASSTFVYPNAQAGKDAHAAFFDGAVPEKTGDATSFIYARLDHPNLAMVQSRMAALDQAEDAAVFNSGMAAVTATMLAFLRPGDTVLYSRPIYGGTDGLLNNLLRQFQVKAEGFADGQDEGVVMAAAEAAMRTGPIGVIMVETPANPTAGLSDIAMTVRVADAIRLRQGRRPVLVVDNTFLGPLQQSPLEQGADLCLTSLTKYAGGHSDLLAGCVSGRAELVGQLRKLRTTLGSHLDPYNCWLLLRSLETLPLRSERANENAAKVAAFLTAHPKVKSVTYLGLLEEGQAGHALFKRQCAAAGSTFSFKIAGGEAEAFAFLDRLRVFRMAVSLGGTESLICHSATTTHYAVPRERREEVGVDDSSLRISVGIEHVDDLIADLSEALEAIQ</sequence>
<dbReference type="NCBIfam" id="NF005455">
    <property type="entry name" value="PRK07049.1"/>
    <property type="match status" value="1"/>
</dbReference>
<dbReference type="InterPro" id="IPR015424">
    <property type="entry name" value="PyrdxlP-dep_Trfase"/>
</dbReference>
<dbReference type="RefSeq" id="WP_088562458.1">
    <property type="nucleotide sequence ID" value="NZ_FYEH01000013.1"/>
</dbReference>
<proteinExistence type="inferred from homology"/>
<dbReference type="SUPFAM" id="SSF53383">
    <property type="entry name" value="PLP-dependent transferases"/>
    <property type="match status" value="1"/>
</dbReference>